<comment type="subcellular location">
    <subcellularLocation>
        <location evidence="1 7">Cell membrane</location>
        <topology evidence="1 7">Multi-pass membrane protein</topology>
    </subcellularLocation>
</comment>
<dbReference type="EMBL" id="NKUC01000036">
    <property type="protein sequence ID" value="PYD55997.1"/>
    <property type="molecule type" value="Genomic_DNA"/>
</dbReference>
<dbReference type="Pfam" id="PF00528">
    <property type="entry name" value="BPD_transp_1"/>
    <property type="match status" value="1"/>
</dbReference>
<dbReference type="InterPro" id="IPR035906">
    <property type="entry name" value="MetI-like_sf"/>
</dbReference>
<comment type="caution">
    <text evidence="9">The sequence shown here is derived from an EMBL/GenBank/DDBJ whole genome shotgun (WGS) entry which is preliminary data.</text>
</comment>
<protein>
    <submittedName>
        <fullName evidence="9">ABC transporter permease</fullName>
    </submittedName>
</protein>
<dbReference type="InterPro" id="IPR000515">
    <property type="entry name" value="MetI-like"/>
</dbReference>
<dbReference type="Gene3D" id="1.10.3720.10">
    <property type="entry name" value="MetI-like"/>
    <property type="match status" value="1"/>
</dbReference>
<feature type="transmembrane region" description="Helical" evidence="7">
    <location>
        <begin position="196"/>
        <end position="215"/>
    </location>
</feature>
<evidence type="ECO:0000259" key="8">
    <source>
        <dbReference type="PROSITE" id="PS50928"/>
    </source>
</evidence>
<dbReference type="CDD" id="cd06261">
    <property type="entry name" value="TM_PBP2"/>
    <property type="match status" value="1"/>
</dbReference>
<feature type="transmembrane region" description="Helical" evidence="7">
    <location>
        <begin position="73"/>
        <end position="95"/>
    </location>
</feature>
<evidence type="ECO:0000256" key="3">
    <source>
        <dbReference type="ARBA" id="ARBA00022475"/>
    </source>
</evidence>
<feature type="transmembrane region" description="Helical" evidence="7">
    <location>
        <begin position="14"/>
        <end position="35"/>
    </location>
</feature>
<sequence length="268" mass="28731">MKVRVSLPSATQRVGMLFGFWLVLAMFGPLLAPYAPGQIIDTQVFAPISHQHWLGTDYLGRDLGSRLLYAVRYTVLICTLSTAFSCGCGILLGVATTATPAWVEQVAGRLMDGILSIPSLLCALLVIAAFGDSLMALVLTMGVIYTPGAYRTSRALALRIARMDYITVAMARGEGRLFIIWREILPNMRGPLLADVGLRFIYAVLLLSNLSFLGLGVQPPLVDLGSLVRENVLGLVYGAVAVVLPTIVIAVLTVGINLVLDATAGRRS</sequence>
<dbReference type="OrthoDB" id="9766870at2"/>
<dbReference type="RefSeq" id="WP_061275848.1">
    <property type="nucleotide sequence ID" value="NZ_CBCRXN010000052.1"/>
</dbReference>
<dbReference type="GO" id="GO:0055085">
    <property type="term" value="P:transmembrane transport"/>
    <property type="evidence" value="ECO:0007669"/>
    <property type="project" value="InterPro"/>
</dbReference>
<evidence type="ECO:0000256" key="6">
    <source>
        <dbReference type="ARBA" id="ARBA00023136"/>
    </source>
</evidence>
<dbReference type="PROSITE" id="PS50928">
    <property type="entry name" value="ABC_TM1"/>
    <property type="match status" value="1"/>
</dbReference>
<proteinExistence type="inferred from homology"/>
<dbReference type="PANTHER" id="PTHR43386">
    <property type="entry name" value="OLIGOPEPTIDE TRANSPORT SYSTEM PERMEASE PROTEIN APPC"/>
    <property type="match status" value="1"/>
</dbReference>
<keyword evidence="3" id="KW-1003">Cell membrane</keyword>
<dbReference type="Proteomes" id="UP000248257">
    <property type="component" value="Unassembled WGS sequence"/>
</dbReference>
<evidence type="ECO:0000313" key="9">
    <source>
        <dbReference type="EMBL" id="PYD55997.1"/>
    </source>
</evidence>
<feature type="transmembrane region" description="Helical" evidence="7">
    <location>
        <begin position="235"/>
        <end position="260"/>
    </location>
</feature>
<gene>
    <name evidence="9" type="ORF">CFR75_13300</name>
</gene>
<keyword evidence="10" id="KW-1185">Reference proteome</keyword>
<evidence type="ECO:0000256" key="2">
    <source>
        <dbReference type="ARBA" id="ARBA00022448"/>
    </source>
</evidence>
<accession>A0A318PZG6</accession>
<feature type="transmembrane region" description="Helical" evidence="7">
    <location>
        <begin position="115"/>
        <end position="145"/>
    </location>
</feature>
<keyword evidence="4 7" id="KW-0812">Transmembrane</keyword>
<keyword evidence="6 7" id="KW-0472">Membrane</keyword>
<dbReference type="PANTHER" id="PTHR43386:SF25">
    <property type="entry name" value="PEPTIDE ABC TRANSPORTER PERMEASE PROTEIN"/>
    <property type="match status" value="1"/>
</dbReference>
<keyword evidence="2 7" id="KW-0813">Transport</keyword>
<comment type="similarity">
    <text evidence="7">Belongs to the binding-protein-dependent transport system permease family.</text>
</comment>
<dbReference type="SUPFAM" id="SSF161098">
    <property type="entry name" value="MetI-like"/>
    <property type="match status" value="1"/>
</dbReference>
<evidence type="ECO:0000256" key="1">
    <source>
        <dbReference type="ARBA" id="ARBA00004651"/>
    </source>
</evidence>
<dbReference type="GO" id="GO:0005886">
    <property type="term" value="C:plasma membrane"/>
    <property type="evidence" value="ECO:0007669"/>
    <property type="project" value="UniProtKB-SubCell"/>
</dbReference>
<organism evidence="9 10">
    <name type="scientific">Komagataeibacter xylinus</name>
    <name type="common">Gluconacetobacter xylinus</name>
    <dbReference type="NCBI Taxonomy" id="28448"/>
    <lineage>
        <taxon>Bacteria</taxon>
        <taxon>Pseudomonadati</taxon>
        <taxon>Pseudomonadota</taxon>
        <taxon>Alphaproteobacteria</taxon>
        <taxon>Acetobacterales</taxon>
        <taxon>Acetobacteraceae</taxon>
        <taxon>Komagataeibacter</taxon>
    </lineage>
</organism>
<feature type="domain" description="ABC transmembrane type-1" evidence="8">
    <location>
        <begin position="71"/>
        <end position="260"/>
    </location>
</feature>
<evidence type="ECO:0000256" key="7">
    <source>
        <dbReference type="RuleBase" id="RU363032"/>
    </source>
</evidence>
<dbReference type="InterPro" id="IPR050366">
    <property type="entry name" value="BP-dependent_transpt_permease"/>
</dbReference>
<evidence type="ECO:0000256" key="5">
    <source>
        <dbReference type="ARBA" id="ARBA00022989"/>
    </source>
</evidence>
<reference evidence="9 10" key="1">
    <citation type="submission" date="2017-07" db="EMBL/GenBank/DDBJ databases">
        <title>A draft genome sequence of Komagataeibacter xylinus LMG 1515.</title>
        <authorList>
            <person name="Skraban J."/>
            <person name="Cleenwerck I."/>
            <person name="Vandamme P."/>
            <person name="Trcek J."/>
        </authorList>
    </citation>
    <scope>NUCLEOTIDE SEQUENCE [LARGE SCALE GENOMIC DNA]</scope>
    <source>
        <strain evidence="9 10">LMG 1515</strain>
    </source>
</reference>
<evidence type="ECO:0000313" key="10">
    <source>
        <dbReference type="Proteomes" id="UP000248257"/>
    </source>
</evidence>
<evidence type="ECO:0000256" key="4">
    <source>
        <dbReference type="ARBA" id="ARBA00022692"/>
    </source>
</evidence>
<dbReference type="STRING" id="1220579.GCA_001571345_02758"/>
<keyword evidence="5 7" id="KW-1133">Transmembrane helix</keyword>
<dbReference type="AlphaFoldDB" id="A0A318PZG6"/>
<name>A0A318PZG6_KOMXY</name>